<sequence>MNSKMEVVFSLQASSCSEWYNPLAGQIDLARCTPGNTSWSYDKNLVAAREVIDKRLDEFAADVERQRAASLASLSKYLSKMN</sequence>
<accession>A0A368GMZ5</accession>
<dbReference type="Proteomes" id="UP000252519">
    <property type="component" value="Unassembled WGS sequence"/>
</dbReference>
<dbReference type="STRING" id="29170.A0A368GMZ5"/>
<name>A0A368GMZ5_ANCCA</name>
<evidence type="ECO:0000313" key="1">
    <source>
        <dbReference type="EMBL" id="RCN44998.1"/>
    </source>
</evidence>
<comment type="caution">
    <text evidence="1">The sequence shown here is derived from an EMBL/GenBank/DDBJ whole genome shotgun (WGS) entry which is preliminary data.</text>
</comment>
<dbReference type="OrthoDB" id="5865156at2759"/>
<evidence type="ECO:0000313" key="2">
    <source>
        <dbReference type="Proteomes" id="UP000252519"/>
    </source>
</evidence>
<reference evidence="1 2" key="1">
    <citation type="submission" date="2014-10" db="EMBL/GenBank/DDBJ databases">
        <title>Draft genome of the hookworm Ancylostoma caninum.</title>
        <authorList>
            <person name="Mitreva M."/>
        </authorList>
    </citation>
    <scope>NUCLEOTIDE SEQUENCE [LARGE SCALE GENOMIC DNA]</scope>
    <source>
        <strain evidence="1 2">Baltimore</strain>
    </source>
</reference>
<keyword evidence="2" id="KW-1185">Reference proteome</keyword>
<gene>
    <name evidence="1" type="ORF">ANCCAN_08993</name>
</gene>
<dbReference type="EMBL" id="JOJR01000114">
    <property type="protein sequence ID" value="RCN44998.1"/>
    <property type="molecule type" value="Genomic_DNA"/>
</dbReference>
<proteinExistence type="predicted"/>
<dbReference type="AlphaFoldDB" id="A0A368GMZ5"/>
<protein>
    <submittedName>
        <fullName evidence="1">Uncharacterized protein</fullName>
    </submittedName>
</protein>
<organism evidence="1 2">
    <name type="scientific">Ancylostoma caninum</name>
    <name type="common">Dog hookworm</name>
    <dbReference type="NCBI Taxonomy" id="29170"/>
    <lineage>
        <taxon>Eukaryota</taxon>
        <taxon>Metazoa</taxon>
        <taxon>Ecdysozoa</taxon>
        <taxon>Nematoda</taxon>
        <taxon>Chromadorea</taxon>
        <taxon>Rhabditida</taxon>
        <taxon>Rhabditina</taxon>
        <taxon>Rhabditomorpha</taxon>
        <taxon>Strongyloidea</taxon>
        <taxon>Ancylostomatidae</taxon>
        <taxon>Ancylostomatinae</taxon>
        <taxon>Ancylostoma</taxon>
    </lineage>
</organism>